<feature type="region of interest" description="Disordered" evidence="1">
    <location>
        <begin position="857"/>
        <end position="877"/>
    </location>
</feature>
<feature type="compositionally biased region" description="Low complexity" evidence="1">
    <location>
        <begin position="857"/>
        <end position="876"/>
    </location>
</feature>
<feature type="region of interest" description="Disordered" evidence="1">
    <location>
        <begin position="1055"/>
        <end position="1075"/>
    </location>
</feature>
<gene>
    <name evidence="2" type="ORF">DEA37_0001279</name>
</gene>
<reference evidence="2 3" key="1">
    <citation type="journal article" date="2019" name="Gigascience">
        <title>Whole-genome sequence of the oriental lung fluke Paragonimus westermani.</title>
        <authorList>
            <person name="Oey H."/>
            <person name="Zakrzewski M."/>
            <person name="Narain K."/>
            <person name="Devi K.R."/>
            <person name="Agatsuma T."/>
            <person name="Nawaratna S."/>
            <person name="Gobert G.N."/>
            <person name="Jones M.K."/>
            <person name="Ragan M.A."/>
            <person name="McManus D.P."/>
            <person name="Krause L."/>
        </authorList>
    </citation>
    <scope>NUCLEOTIDE SEQUENCE [LARGE SCALE GENOMIC DNA]</scope>
    <source>
        <strain evidence="2 3">IND2009</strain>
    </source>
</reference>
<dbReference type="Proteomes" id="UP000324629">
    <property type="component" value="Unassembled WGS sequence"/>
</dbReference>
<comment type="caution">
    <text evidence="2">The sequence shown here is derived from an EMBL/GenBank/DDBJ whole genome shotgun (WGS) entry which is preliminary data.</text>
</comment>
<feature type="compositionally biased region" description="Polar residues" evidence="1">
    <location>
        <begin position="1"/>
        <end position="13"/>
    </location>
</feature>
<feature type="compositionally biased region" description="Basic and acidic residues" evidence="1">
    <location>
        <begin position="148"/>
        <end position="157"/>
    </location>
</feature>
<feature type="region of interest" description="Disordered" evidence="1">
    <location>
        <begin position="1"/>
        <end position="29"/>
    </location>
</feature>
<accession>A0A5J4P377</accession>
<sequence length="1075" mass="117079">MPVQVETQKSTTGRLRAPSKHEHSSRMASREQVIVGLGKMCNEHVKKQKDLYRVNRLSVLFDSFKKRSKSVDVRRNDSPKCDAKNPAVGSFPPHVLIASNKCTGQATCNFAPVNITGSVHERYRLFRDSSREFCTRRDQQYVYNGVERLSDRSHPNDLRSTGLSRPKLRSHTRPSSFHPISSVTYSNPSHHNPYLYQNNLKIPCSRKDLRVEYSGHLDDVNDDHSVSSPLCDSLCNYPPSLAPYPCPTVQLSNPVGLNHLLVNQKFPPTLTASVDPLHLLRRKKPAHTSSSVPLRPVSDLLDTVCRMNFTDQSRFSDRVTERARLLITCSAQLSRWANSSLPSAAFSHTGLTLRESKLIRDTQTTPINEPKITYAFNPCFGDPHKHLQPNVSAKEVCQITVCHTTPKLFPTLVPPVSDHSNNVTHSDTITGSGRMENMNKLVAVPPTFDPDISTINPSDHAIADKTLLCSHSKPLVVRSSVPPSCVMSSSSSSNCLNDVATNYIGLTRTALEQNGKQLTTLPVGYLTDNSQLSSGLGKIGVCATVGIPMAEGSDLATVVAFDAGSVATTEKHRPTKWEKPLRDKCGFETSGFGCQDRGTANSFSDRCISISPMLDSNDFGGSGVEPCEFSRPVAVTSKSVVRTQARPASALLFPSMGLPPPIGFSSGCRHRSQTKSTQASGISLVKTASDATHREVPVTMDSCPAIRYSASNCTFAPLVQTGAHSCRERGRPAVAPVLRPPRPPLRTTSLVRGFEHRDSSCSNSGSVGSSSCSGEAVEMNSRPSCQGVPRNDSSSSCPLPAGSNEIGDLADKWADGEVEQVVSQMDSMWWLRLLPYKPSNLPDNLADRLRQRGSLMLSRSSPNSRLSNSSLPTPLTQPHVPISQLTSFKSSLPAPLMTQSMYEHRLSTVEQATSPDSTPKASVAELQVTRQTKPRIPVRPSSLYTEKTATNPLLLPSLAHLASSCANETSVSEMEQNHWLHQQTSFNYPHPSFQVPAAPSVQPCDIRSSTARTSTNCPSVTHLGDWFSKSTPDKTNSPLLGQYCRLLILRTTNAGTPTTPAEMPTPSAGTPATPV</sequence>
<protein>
    <submittedName>
        <fullName evidence="2">Uncharacterized protein</fullName>
    </submittedName>
</protein>
<organism evidence="2 3">
    <name type="scientific">Paragonimus westermani</name>
    <dbReference type="NCBI Taxonomy" id="34504"/>
    <lineage>
        <taxon>Eukaryota</taxon>
        <taxon>Metazoa</taxon>
        <taxon>Spiralia</taxon>
        <taxon>Lophotrochozoa</taxon>
        <taxon>Platyhelminthes</taxon>
        <taxon>Trematoda</taxon>
        <taxon>Digenea</taxon>
        <taxon>Plagiorchiida</taxon>
        <taxon>Troglotremata</taxon>
        <taxon>Troglotrematidae</taxon>
        <taxon>Paragonimus</taxon>
    </lineage>
</organism>
<dbReference type="EMBL" id="QNGE01000018">
    <property type="protein sequence ID" value="KAA3682405.1"/>
    <property type="molecule type" value="Genomic_DNA"/>
</dbReference>
<dbReference type="AlphaFoldDB" id="A0A5J4P377"/>
<feature type="compositionally biased region" description="Polar residues" evidence="1">
    <location>
        <begin position="173"/>
        <end position="184"/>
    </location>
</feature>
<feature type="compositionally biased region" description="Low complexity" evidence="1">
    <location>
        <begin position="760"/>
        <end position="774"/>
    </location>
</feature>
<feature type="region of interest" description="Disordered" evidence="1">
    <location>
        <begin position="148"/>
        <end position="184"/>
    </location>
</feature>
<proteinExistence type="predicted"/>
<evidence type="ECO:0000313" key="2">
    <source>
        <dbReference type="EMBL" id="KAA3682405.1"/>
    </source>
</evidence>
<name>A0A5J4P377_9TREM</name>
<keyword evidence="3" id="KW-1185">Reference proteome</keyword>
<evidence type="ECO:0000313" key="3">
    <source>
        <dbReference type="Proteomes" id="UP000324629"/>
    </source>
</evidence>
<feature type="region of interest" description="Disordered" evidence="1">
    <location>
        <begin position="756"/>
        <end position="798"/>
    </location>
</feature>
<feature type="compositionally biased region" description="Basic and acidic residues" evidence="1">
    <location>
        <begin position="19"/>
        <end position="29"/>
    </location>
</feature>
<evidence type="ECO:0000256" key="1">
    <source>
        <dbReference type="SAM" id="MobiDB-lite"/>
    </source>
</evidence>